<dbReference type="PANTHER" id="PTHR34218:SF4">
    <property type="entry name" value="ACYL-HOMOSERINE LACTONE ACYLASE QUIP"/>
    <property type="match status" value="1"/>
</dbReference>
<dbReference type="InterPro" id="IPR023343">
    <property type="entry name" value="Penicillin_amidase_dom1"/>
</dbReference>
<keyword evidence="2" id="KW-0378">Hydrolase</keyword>
<dbReference type="SUPFAM" id="SSF56235">
    <property type="entry name" value="N-terminal nucleophile aminohydrolases (Ntn hydrolases)"/>
    <property type="match status" value="1"/>
</dbReference>
<evidence type="ECO:0000313" key="7">
    <source>
        <dbReference type="Proteomes" id="UP000000379"/>
    </source>
</evidence>
<dbReference type="PANTHER" id="PTHR34218">
    <property type="entry name" value="PEPTIDASE S45 PENICILLIN AMIDASE"/>
    <property type="match status" value="1"/>
</dbReference>
<dbReference type="InterPro" id="IPR014395">
    <property type="entry name" value="Pen/GL7ACA/AHL_acylase"/>
</dbReference>
<evidence type="ECO:0000256" key="1">
    <source>
        <dbReference type="ARBA" id="ARBA00006586"/>
    </source>
</evidence>
<dbReference type="Proteomes" id="UP000000379">
    <property type="component" value="Chromosome"/>
</dbReference>
<dbReference type="EMBL" id="CP002049">
    <property type="protein sequence ID" value="ADI14776.1"/>
    <property type="molecule type" value="Genomic_DNA"/>
</dbReference>
<evidence type="ECO:0000256" key="2">
    <source>
        <dbReference type="ARBA" id="ARBA00022801"/>
    </source>
</evidence>
<evidence type="ECO:0000256" key="5">
    <source>
        <dbReference type="PIRSR" id="PIRSR001227-2"/>
    </source>
</evidence>
<keyword evidence="5" id="KW-0479">Metal-binding</keyword>
<dbReference type="Gene3D" id="1.10.1400.10">
    <property type="match status" value="1"/>
</dbReference>
<feature type="active site" description="Nucleophile" evidence="4">
    <location>
        <position position="242"/>
    </location>
</feature>
<feature type="binding site" evidence="5">
    <location>
        <position position="183"/>
    </location>
    <ligand>
        <name>Ca(2+)</name>
        <dbReference type="ChEBI" id="CHEBI:29108"/>
    </ligand>
</feature>
<dbReference type="Gene3D" id="2.30.120.10">
    <property type="match status" value="1"/>
</dbReference>
<dbReference type="Gene3D" id="1.10.439.10">
    <property type="entry name" value="Penicillin Amidohydrolase, domain 1"/>
    <property type="match status" value="1"/>
</dbReference>
<reference evidence="7" key="1">
    <citation type="submission" date="2010-05" db="EMBL/GenBank/DDBJ databases">
        <title>The complete genome of Truepera radiovictris DSM 17093.</title>
        <authorList>
            <consortium name="US DOE Joint Genome Institute (JGI-PGF)"/>
            <person name="Lucas S."/>
            <person name="Copeland A."/>
            <person name="Lapidus A."/>
            <person name="Glavina del Rio T."/>
            <person name="Dalin E."/>
            <person name="Tice H."/>
            <person name="Bruce D."/>
            <person name="Goodwin L."/>
            <person name="Pitluck S."/>
            <person name="Kyrpides N."/>
            <person name="Mavromatis K."/>
            <person name="Ovchinnikova G."/>
            <person name="Munk A.C."/>
            <person name="Detter J.C."/>
            <person name="Han C."/>
            <person name="Tapia R."/>
            <person name="Land M."/>
            <person name="Hauser L."/>
            <person name="Markowitz V."/>
            <person name="Cheng J.-F."/>
            <person name="Hugenholtz P."/>
            <person name="Woyke T."/>
            <person name="Wu D."/>
            <person name="Tindall B."/>
            <person name="Pomrenke H.G."/>
            <person name="Brambilla E."/>
            <person name="Klenk H.-P."/>
            <person name="Eisen J.A."/>
        </authorList>
    </citation>
    <scope>NUCLEOTIDE SEQUENCE [LARGE SCALE GENOMIC DNA]</scope>
    <source>
        <strain evidence="7">DSM 17093 / CIP 108686 / LMG 22925 / RQ-24</strain>
    </source>
</reference>
<sequence length="789" mass="88489">MRVVTWTLALLLLLLLGAFFYLRTSLPQVRGTLTLPGLRAPVEVVRDRYAVPHIYAQSTEDALFALGFVHAQDRLFQMDFQRRVGAGRLSEVLGEATVDTDRFLRTLGVYRVAERTLPNLSAQARGALGAYTEGVNAFLTTRRGALPPEFLILGYEPEPWAPADSLVWMKMMAWDLGGNWDDELLRARLLRLLPPERVAELWPPYPGDAPVALPDFSALYRELPLDRLWAVSLKPLPPGAGSNNWVLSGARTATGAPLLANDPHLGLQAPALWYFAHLSAPDLEVIGATLPGLPFVVLGRTDRIAWGFTNTGPDVQDLFIERLDPDDPTRYETPGGFEPFEERLEVIRVRGQEDVVVRVRESRHGPVISDVVGAAEEVAAFSGEAYVLTLAWTALREDDRTFQAGLALNRARTWEDFVEALRDFHAPQQNIVYADIEGNIGLYAPGRVPIRASGDGLVPVPGWTGDYDWTGFIPFEELPHALNPPSGQLMTANHKLVGDDYPHFITHDWAEPYRAERIELLLAGQPQHTLGSFRAVQADVHSRMAAEFLPVLLTAPVEDAGARALQELLLRWDGEMAAERPEPLVFSEWYRSLTRLVFEDELGALFEDFWEFRPLLMRHVLARSERWCDDVRTPRRETCDELAARALTEASVRLRERYGADPDRWRWGEVHYADHDHLVFANTPLGRLFNLRIPNGGDAFTVNAARYALAREGAAQTSGPGYRALYDLSDLERSRFMHPTGQSGNVFSPFYRNLLSKWRDVEYLPMLTDRAAVAEGAVGTLRLEPAREE</sequence>
<comment type="similarity">
    <text evidence="1">Belongs to the peptidase S45 family.</text>
</comment>
<dbReference type="InterPro" id="IPR029055">
    <property type="entry name" value="Ntn_hydrolases_N"/>
</dbReference>
<dbReference type="GO" id="GO:0016811">
    <property type="term" value="F:hydrolase activity, acting on carbon-nitrogen (but not peptide) bonds, in linear amides"/>
    <property type="evidence" value="ECO:0007669"/>
    <property type="project" value="InterPro"/>
</dbReference>
<comment type="cofactor">
    <cofactor evidence="5">
        <name>Ca(2+)</name>
        <dbReference type="ChEBI" id="CHEBI:29108"/>
    </cofactor>
    <text evidence="5">Binds 1 Ca(2+) ion per dimer.</text>
</comment>
<dbReference type="eggNOG" id="COG2366">
    <property type="taxonomic scope" value="Bacteria"/>
</dbReference>
<dbReference type="STRING" id="649638.Trad_1658"/>
<proteinExistence type="inferred from homology"/>
<dbReference type="MEROPS" id="S45.003"/>
<keyword evidence="7" id="KW-1185">Reference proteome</keyword>
<dbReference type="CDD" id="cd03747">
    <property type="entry name" value="Ntn_PGA_like"/>
    <property type="match status" value="1"/>
</dbReference>
<dbReference type="GO" id="GO:0017000">
    <property type="term" value="P:antibiotic biosynthetic process"/>
    <property type="evidence" value="ECO:0007669"/>
    <property type="project" value="InterPro"/>
</dbReference>
<keyword evidence="5" id="KW-0106">Calcium</keyword>
<dbReference type="PIRSF" id="PIRSF001227">
    <property type="entry name" value="Pen_acylase"/>
    <property type="match status" value="1"/>
</dbReference>
<organism evidence="6 7">
    <name type="scientific">Truepera radiovictrix (strain DSM 17093 / CIP 108686 / LMG 22925 / RQ-24)</name>
    <dbReference type="NCBI Taxonomy" id="649638"/>
    <lineage>
        <taxon>Bacteria</taxon>
        <taxon>Thermotogati</taxon>
        <taxon>Deinococcota</taxon>
        <taxon>Deinococci</taxon>
        <taxon>Trueperales</taxon>
        <taxon>Trueperaceae</taxon>
        <taxon>Truepera</taxon>
    </lineage>
</organism>
<evidence type="ECO:0000313" key="6">
    <source>
        <dbReference type="EMBL" id="ADI14776.1"/>
    </source>
</evidence>
<dbReference type="HOGENOM" id="CLU_011790_0_1_0"/>
<dbReference type="Pfam" id="PF01804">
    <property type="entry name" value="Penicil_amidase"/>
    <property type="match status" value="1"/>
</dbReference>
<dbReference type="Gene3D" id="3.60.20.10">
    <property type="entry name" value="Glutamine Phosphoribosylpyrophosphate, subunit 1, domain 1"/>
    <property type="match status" value="1"/>
</dbReference>
<dbReference type="InterPro" id="IPR043147">
    <property type="entry name" value="Penicillin_amidase_A-knob"/>
</dbReference>
<dbReference type="GO" id="GO:0046872">
    <property type="term" value="F:metal ion binding"/>
    <property type="evidence" value="ECO:0007669"/>
    <property type="project" value="UniProtKB-KW"/>
</dbReference>
<dbReference type="InterPro" id="IPR002692">
    <property type="entry name" value="S45"/>
</dbReference>
<reference evidence="6 7" key="2">
    <citation type="journal article" date="2011" name="Stand. Genomic Sci.">
        <title>Complete genome sequence of Truepera radiovictrix type strain (RQ-24).</title>
        <authorList>
            <person name="Ivanova N."/>
            <person name="Rohde C."/>
            <person name="Munk C."/>
            <person name="Nolan M."/>
            <person name="Lucas S."/>
            <person name="Del Rio T.G."/>
            <person name="Tice H."/>
            <person name="Deshpande S."/>
            <person name="Cheng J.F."/>
            <person name="Tapia R."/>
            <person name="Han C."/>
            <person name="Goodwin L."/>
            <person name="Pitluck S."/>
            <person name="Liolios K."/>
            <person name="Mavromatis K."/>
            <person name="Mikhailova N."/>
            <person name="Pati A."/>
            <person name="Chen A."/>
            <person name="Palaniappan K."/>
            <person name="Land M."/>
            <person name="Hauser L."/>
            <person name="Chang Y.J."/>
            <person name="Jeffries C.D."/>
            <person name="Brambilla E."/>
            <person name="Rohde M."/>
            <person name="Goker M."/>
            <person name="Tindall B.J."/>
            <person name="Woyke T."/>
            <person name="Bristow J."/>
            <person name="Eisen J.A."/>
            <person name="Markowitz V."/>
            <person name="Hugenholtz P."/>
            <person name="Kyrpides N.C."/>
            <person name="Klenk H.P."/>
            <person name="Lapidus A."/>
        </authorList>
    </citation>
    <scope>NUCLEOTIDE SEQUENCE [LARGE SCALE GENOMIC DNA]</scope>
    <source>
        <strain evidence="7">DSM 17093 / CIP 108686 / LMG 22925 / RQ-24</strain>
    </source>
</reference>
<dbReference type="InterPro" id="IPR043146">
    <property type="entry name" value="Penicillin_amidase_N_B-knob"/>
</dbReference>
<feature type="binding site" evidence="5">
    <location>
        <position position="314"/>
    </location>
    <ligand>
        <name>Ca(2+)</name>
        <dbReference type="ChEBI" id="CHEBI:29108"/>
    </ligand>
</feature>
<dbReference type="OrthoDB" id="9760084at2"/>
<accession>D7CYD7</accession>
<feature type="binding site" evidence="5">
    <location>
        <position position="317"/>
    </location>
    <ligand>
        <name>Ca(2+)</name>
        <dbReference type="ChEBI" id="CHEBI:29108"/>
    </ligand>
</feature>
<name>D7CYD7_TRURR</name>
<gene>
    <name evidence="6" type="ordered locus">Trad_1658</name>
</gene>
<protein>
    <submittedName>
        <fullName evidence="6">Peptidase S45 penicillin amidase</fullName>
    </submittedName>
</protein>
<keyword evidence="3" id="KW-0865">Zymogen</keyword>
<dbReference type="KEGG" id="tra:Trad_1658"/>
<dbReference type="AlphaFoldDB" id="D7CYD7"/>
<evidence type="ECO:0000256" key="3">
    <source>
        <dbReference type="ARBA" id="ARBA00023145"/>
    </source>
</evidence>
<evidence type="ECO:0000256" key="4">
    <source>
        <dbReference type="PIRSR" id="PIRSR001227-1"/>
    </source>
</evidence>